<evidence type="ECO:0000313" key="2">
    <source>
        <dbReference type="EMBL" id="EKE27177.1"/>
    </source>
</evidence>
<organism evidence="2">
    <name type="scientific">uncultured bacterium</name>
    <name type="common">gcode 4</name>
    <dbReference type="NCBI Taxonomy" id="1234023"/>
    <lineage>
        <taxon>Bacteria</taxon>
        <taxon>environmental samples</taxon>
    </lineage>
</organism>
<feature type="non-terminal residue" evidence="2">
    <location>
        <position position="1"/>
    </location>
</feature>
<reference evidence="2" key="1">
    <citation type="journal article" date="2012" name="Science">
        <title>Fermentation, hydrogen, and sulfur metabolism in multiple uncultivated bacterial phyla.</title>
        <authorList>
            <person name="Wrighton K.C."/>
            <person name="Thomas B.C."/>
            <person name="Sharon I."/>
            <person name="Miller C.S."/>
            <person name="Castelle C.J."/>
            <person name="VerBerkmoes N.C."/>
            <person name="Wilkins M.J."/>
            <person name="Hettich R.L."/>
            <person name="Lipton M.S."/>
            <person name="Williams K.H."/>
            <person name="Long P.E."/>
            <person name="Banfield J.F."/>
        </authorList>
    </citation>
    <scope>NUCLEOTIDE SEQUENCE [LARGE SCALE GENOMIC DNA]</scope>
</reference>
<protein>
    <submittedName>
        <fullName evidence="2">Uncharacterized protein</fullName>
    </submittedName>
</protein>
<comment type="caution">
    <text evidence="2">The sequence shown here is derived from an EMBL/GenBank/DDBJ whole genome shotgun (WGS) entry which is preliminary data.</text>
</comment>
<evidence type="ECO:0000256" key="1">
    <source>
        <dbReference type="SAM" id="Phobius"/>
    </source>
</evidence>
<gene>
    <name evidence="2" type="ORF">ACD_4C00012G0006</name>
</gene>
<keyword evidence="1" id="KW-1133">Transmembrane helix</keyword>
<accession>K2FZ50</accession>
<dbReference type="EMBL" id="AMFJ01000528">
    <property type="protein sequence ID" value="EKE27177.1"/>
    <property type="molecule type" value="Genomic_DNA"/>
</dbReference>
<feature type="transmembrane region" description="Helical" evidence="1">
    <location>
        <begin position="66"/>
        <end position="86"/>
    </location>
</feature>
<dbReference type="AlphaFoldDB" id="K2FZ50"/>
<proteinExistence type="predicted"/>
<keyword evidence="1" id="KW-0472">Membrane</keyword>
<name>K2FZ50_9BACT</name>
<keyword evidence="1" id="KW-0812">Transmembrane</keyword>
<sequence length="190" mass="24006">FWKQKYWSYEILIIIIKKLNTLIVMNNMINPFYKITGNEEILIKNISNEEYIKLLMITYEKNKNSIISNIIIYGFIRMWLLYWQIFLNETDWDKIMTEISEKYFWISLHEFKNGKLENFLNMTEEFFIKMNWEEILKTISIFWWYKYEFCYFYEKLFFWKYLYNLENNIDDKKFLEIYWAFERTKKESNT</sequence>